<keyword evidence="2" id="KW-0677">Repeat</keyword>
<accession>A0ABW4FJ93</accession>
<evidence type="ECO:0000256" key="1">
    <source>
        <dbReference type="ARBA" id="ARBA00022574"/>
    </source>
</evidence>
<proteinExistence type="predicted"/>
<dbReference type="SUPFAM" id="SSF50978">
    <property type="entry name" value="WD40 repeat-like"/>
    <property type="match status" value="1"/>
</dbReference>
<dbReference type="PANTHER" id="PTHR19848:SF8">
    <property type="entry name" value="F-BOX AND WD REPEAT DOMAIN CONTAINING 7"/>
    <property type="match status" value="1"/>
</dbReference>
<sequence>MITTTVVDGRPIVATVGADRLLRRWDLRSRTPIGDPVALSADGSMAGLAPVQVDGRHALQVNVGGYVHVHDVQTGEHLATSGSGNVITEVNGRAVVVARFGDNLRVTELHTGAEVRQIEAGTAHGAIVTTAVGDVPVVVSDGERNTIVIHDLTTGERLGAPLTGHEAAVTTLGVTHLRGTPILVSAARDNAIRVWDLAVRAAR</sequence>
<dbReference type="PANTHER" id="PTHR19848">
    <property type="entry name" value="WD40 REPEAT PROTEIN"/>
    <property type="match status" value="1"/>
</dbReference>
<dbReference type="RefSeq" id="WP_343974885.1">
    <property type="nucleotide sequence ID" value="NZ_BAAAJG010000008.1"/>
</dbReference>
<keyword evidence="5" id="KW-1185">Reference proteome</keyword>
<evidence type="ECO:0000313" key="4">
    <source>
        <dbReference type="EMBL" id="MFD1529057.1"/>
    </source>
</evidence>
<dbReference type="Gene3D" id="2.130.10.10">
    <property type="entry name" value="YVTN repeat-like/Quinoprotein amine dehydrogenase"/>
    <property type="match status" value="1"/>
</dbReference>
<dbReference type="InterPro" id="IPR015943">
    <property type="entry name" value="WD40/YVTN_repeat-like_dom_sf"/>
</dbReference>
<name>A0ABW4FJ93_9PSEU</name>
<dbReference type="InterPro" id="IPR001680">
    <property type="entry name" value="WD40_rpt"/>
</dbReference>
<reference evidence="5" key="1">
    <citation type="journal article" date="2019" name="Int. J. Syst. Evol. Microbiol.">
        <title>The Global Catalogue of Microorganisms (GCM) 10K type strain sequencing project: providing services to taxonomists for standard genome sequencing and annotation.</title>
        <authorList>
            <consortium name="The Broad Institute Genomics Platform"/>
            <consortium name="The Broad Institute Genome Sequencing Center for Infectious Disease"/>
            <person name="Wu L."/>
            <person name="Ma J."/>
        </authorList>
    </citation>
    <scope>NUCLEOTIDE SEQUENCE [LARGE SCALE GENOMIC DNA]</scope>
    <source>
        <strain evidence="5">JCM 12165</strain>
    </source>
</reference>
<gene>
    <name evidence="4" type="ORF">ACFSCY_06355</name>
</gene>
<protein>
    <submittedName>
        <fullName evidence="4">WD40 repeat domain-containing protein</fullName>
    </submittedName>
</protein>
<dbReference type="Proteomes" id="UP001597145">
    <property type="component" value="Unassembled WGS sequence"/>
</dbReference>
<evidence type="ECO:0000256" key="3">
    <source>
        <dbReference type="PROSITE-ProRule" id="PRU00221"/>
    </source>
</evidence>
<dbReference type="InterPro" id="IPR036322">
    <property type="entry name" value="WD40_repeat_dom_sf"/>
</dbReference>
<evidence type="ECO:0000313" key="5">
    <source>
        <dbReference type="Proteomes" id="UP001597145"/>
    </source>
</evidence>
<comment type="caution">
    <text evidence="4">The sequence shown here is derived from an EMBL/GenBank/DDBJ whole genome shotgun (WGS) entry which is preliminary data.</text>
</comment>
<evidence type="ECO:0000256" key="2">
    <source>
        <dbReference type="ARBA" id="ARBA00022737"/>
    </source>
</evidence>
<dbReference type="InterPro" id="IPR019775">
    <property type="entry name" value="WD40_repeat_CS"/>
</dbReference>
<keyword evidence="1 3" id="KW-0853">WD repeat</keyword>
<organism evidence="4 5">
    <name type="scientific">Pseudonocardia aurantiaca</name>
    <dbReference type="NCBI Taxonomy" id="75290"/>
    <lineage>
        <taxon>Bacteria</taxon>
        <taxon>Bacillati</taxon>
        <taxon>Actinomycetota</taxon>
        <taxon>Actinomycetes</taxon>
        <taxon>Pseudonocardiales</taxon>
        <taxon>Pseudonocardiaceae</taxon>
        <taxon>Pseudonocardia</taxon>
    </lineage>
</organism>
<dbReference type="PROSITE" id="PS50082">
    <property type="entry name" value="WD_REPEATS_2"/>
    <property type="match status" value="1"/>
</dbReference>
<dbReference type="PROSITE" id="PS50294">
    <property type="entry name" value="WD_REPEATS_REGION"/>
    <property type="match status" value="1"/>
</dbReference>
<dbReference type="EMBL" id="JBHUCP010000004">
    <property type="protein sequence ID" value="MFD1529057.1"/>
    <property type="molecule type" value="Genomic_DNA"/>
</dbReference>
<dbReference type="PROSITE" id="PS00678">
    <property type="entry name" value="WD_REPEATS_1"/>
    <property type="match status" value="1"/>
</dbReference>
<feature type="repeat" description="WD" evidence="3">
    <location>
        <begin position="162"/>
        <end position="203"/>
    </location>
</feature>